<feature type="non-terminal residue" evidence="1">
    <location>
        <position position="1"/>
    </location>
</feature>
<organism evidence="1">
    <name type="scientific">Tanacetum cinerariifolium</name>
    <name type="common">Dalmatian daisy</name>
    <name type="synonym">Chrysanthemum cinerariifolium</name>
    <dbReference type="NCBI Taxonomy" id="118510"/>
    <lineage>
        <taxon>Eukaryota</taxon>
        <taxon>Viridiplantae</taxon>
        <taxon>Streptophyta</taxon>
        <taxon>Embryophyta</taxon>
        <taxon>Tracheophyta</taxon>
        <taxon>Spermatophyta</taxon>
        <taxon>Magnoliopsida</taxon>
        <taxon>eudicotyledons</taxon>
        <taxon>Gunneridae</taxon>
        <taxon>Pentapetalae</taxon>
        <taxon>asterids</taxon>
        <taxon>campanulids</taxon>
        <taxon>Asterales</taxon>
        <taxon>Asteraceae</taxon>
        <taxon>Asteroideae</taxon>
        <taxon>Anthemideae</taxon>
        <taxon>Anthemidinae</taxon>
        <taxon>Tanacetum</taxon>
    </lineage>
</organism>
<protein>
    <submittedName>
        <fullName evidence="1">Uncharacterized protein</fullName>
    </submittedName>
</protein>
<reference evidence="1" key="1">
    <citation type="journal article" date="2019" name="Sci. Rep.">
        <title>Draft genome of Tanacetum cinerariifolium, the natural source of mosquito coil.</title>
        <authorList>
            <person name="Yamashiro T."/>
            <person name="Shiraishi A."/>
            <person name="Satake H."/>
            <person name="Nakayama K."/>
        </authorList>
    </citation>
    <scope>NUCLEOTIDE SEQUENCE</scope>
</reference>
<proteinExistence type="predicted"/>
<dbReference type="AlphaFoldDB" id="A0A699XMA2"/>
<dbReference type="EMBL" id="BKCJ011862035">
    <property type="protein sequence ID" value="GFD59198.1"/>
    <property type="molecule type" value="Genomic_DNA"/>
</dbReference>
<accession>A0A699XMA2</accession>
<name>A0A699XMA2_TANCI</name>
<comment type="caution">
    <text evidence="1">The sequence shown here is derived from an EMBL/GenBank/DDBJ whole genome shotgun (WGS) entry which is preliminary data.</text>
</comment>
<sequence length="70" mass="7117">FGAVNEAASVSRLLSDDSEASSVDVLRSPVDGRSREGPRFDVRLAGVGVTGVVSFDCDTEAEAPTAGACS</sequence>
<gene>
    <name evidence="1" type="ORF">Tci_931167</name>
</gene>
<evidence type="ECO:0000313" key="1">
    <source>
        <dbReference type="EMBL" id="GFD59198.1"/>
    </source>
</evidence>